<evidence type="ECO:0000256" key="1">
    <source>
        <dbReference type="ARBA" id="ARBA00022475"/>
    </source>
</evidence>
<keyword evidence="5" id="KW-0808">Transferase</keyword>
<evidence type="ECO:0000256" key="15">
    <source>
        <dbReference type="ARBA" id="ARBA00049902"/>
    </source>
</evidence>
<evidence type="ECO:0000313" key="20">
    <source>
        <dbReference type="EMBL" id="MBO0475822.1"/>
    </source>
</evidence>
<evidence type="ECO:0000256" key="14">
    <source>
        <dbReference type="ARBA" id="ARBA00034000"/>
    </source>
</evidence>
<evidence type="ECO:0000256" key="8">
    <source>
        <dbReference type="ARBA" id="ARBA00022960"/>
    </source>
</evidence>
<evidence type="ECO:0000256" key="13">
    <source>
        <dbReference type="ARBA" id="ARBA00023316"/>
    </source>
</evidence>
<organism evidence="20 21">
    <name type="scientific">Candidatus Vagococcus giribetii</name>
    <dbReference type="NCBI Taxonomy" id="2230876"/>
    <lineage>
        <taxon>Bacteria</taxon>
        <taxon>Bacillati</taxon>
        <taxon>Bacillota</taxon>
        <taxon>Bacilli</taxon>
        <taxon>Lactobacillales</taxon>
        <taxon>Enterococcaceae</taxon>
        <taxon>Vagococcus</taxon>
    </lineage>
</organism>
<dbReference type="PANTHER" id="PTHR32282">
    <property type="entry name" value="BINDING PROTEIN TRANSPEPTIDASE, PUTATIVE-RELATED"/>
    <property type="match status" value="1"/>
</dbReference>
<accession>A0ABS3HQ04</accession>
<feature type="domain" description="Penicillin-binding protein transpeptidase" evidence="18">
    <location>
        <begin position="423"/>
        <end position="669"/>
    </location>
</feature>
<keyword evidence="7" id="KW-0378">Hydrolase</keyword>
<evidence type="ECO:0000259" key="18">
    <source>
        <dbReference type="Pfam" id="PF00905"/>
    </source>
</evidence>
<reference evidence="20 21" key="1">
    <citation type="submission" date="2021-03" db="EMBL/GenBank/DDBJ databases">
        <title>Enterococcal diversity collection.</title>
        <authorList>
            <person name="Gilmore M.S."/>
            <person name="Schwartzman J."/>
            <person name="Van Tyne D."/>
            <person name="Martin M."/>
            <person name="Earl A.M."/>
            <person name="Manson A.L."/>
            <person name="Straub T."/>
            <person name="Salamzade R."/>
            <person name="Saavedra J."/>
            <person name="Lebreton F."/>
            <person name="Prichula J."/>
            <person name="Schaufler K."/>
            <person name="Gaca A."/>
            <person name="Sgardioli B."/>
            <person name="Wagenaar J."/>
            <person name="Strong T."/>
        </authorList>
    </citation>
    <scope>NUCLEOTIDE SEQUENCE [LARGE SCALE GENOMIC DNA]</scope>
    <source>
        <strain evidence="20 21">DIV0080</strain>
    </source>
</reference>
<dbReference type="SUPFAM" id="SSF56601">
    <property type="entry name" value="beta-lactamase/transpeptidase-like"/>
    <property type="match status" value="1"/>
</dbReference>
<protein>
    <submittedName>
        <fullName evidence="20">Penicillin-binding protein</fullName>
    </submittedName>
</protein>
<keyword evidence="4" id="KW-0328">Glycosyltransferase</keyword>
<dbReference type="EMBL" id="JAFLVX010000006">
    <property type="protein sequence ID" value="MBO0475822.1"/>
    <property type="molecule type" value="Genomic_DNA"/>
</dbReference>
<keyword evidence="8" id="KW-0133">Cell shape</keyword>
<comment type="caution">
    <text evidence="20">The sequence shown here is derived from an EMBL/GenBank/DDBJ whole genome shotgun (WGS) entry which is preliminary data.</text>
</comment>
<keyword evidence="9" id="KW-0573">Peptidoglycan synthesis</keyword>
<keyword evidence="11 17" id="KW-0472">Membrane</keyword>
<gene>
    <name evidence="20" type="ORF">DOK76_01990</name>
</gene>
<evidence type="ECO:0000256" key="3">
    <source>
        <dbReference type="ARBA" id="ARBA00022670"/>
    </source>
</evidence>
<feature type="region of interest" description="Disordered" evidence="16">
    <location>
        <begin position="1"/>
        <end position="35"/>
    </location>
</feature>
<dbReference type="Proteomes" id="UP000664857">
    <property type="component" value="Unassembled WGS sequence"/>
</dbReference>
<evidence type="ECO:0000256" key="12">
    <source>
        <dbReference type="ARBA" id="ARBA00023268"/>
    </source>
</evidence>
<evidence type="ECO:0000256" key="6">
    <source>
        <dbReference type="ARBA" id="ARBA00022692"/>
    </source>
</evidence>
<evidence type="ECO:0000313" key="21">
    <source>
        <dbReference type="Proteomes" id="UP000664857"/>
    </source>
</evidence>
<dbReference type="SUPFAM" id="SSF53955">
    <property type="entry name" value="Lysozyme-like"/>
    <property type="match status" value="1"/>
</dbReference>
<feature type="domain" description="Glycosyl transferase family 51" evidence="19">
    <location>
        <begin position="112"/>
        <end position="286"/>
    </location>
</feature>
<dbReference type="InterPro" id="IPR001460">
    <property type="entry name" value="PCN-bd_Tpept"/>
</dbReference>
<comment type="catalytic activity">
    <reaction evidence="14">
        <text>Preferential cleavage: (Ac)2-L-Lys-D-Ala-|-D-Ala. Also transpeptidation of peptidyl-alanyl moieties that are N-acyl substituents of D-alanine.</text>
        <dbReference type="EC" id="3.4.16.4"/>
    </reaction>
</comment>
<dbReference type="Gene3D" id="1.10.3810.10">
    <property type="entry name" value="Biosynthetic peptidoglycan transglycosylase-like"/>
    <property type="match status" value="1"/>
</dbReference>
<evidence type="ECO:0000256" key="11">
    <source>
        <dbReference type="ARBA" id="ARBA00023136"/>
    </source>
</evidence>
<name>A0ABS3HQ04_9ENTE</name>
<keyword evidence="21" id="KW-1185">Reference proteome</keyword>
<keyword evidence="13" id="KW-0961">Cell wall biogenesis/degradation</keyword>
<evidence type="ECO:0000259" key="19">
    <source>
        <dbReference type="Pfam" id="PF00912"/>
    </source>
</evidence>
<dbReference type="InterPro" id="IPR023346">
    <property type="entry name" value="Lysozyme-like_dom_sf"/>
</dbReference>
<evidence type="ECO:0000256" key="10">
    <source>
        <dbReference type="ARBA" id="ARBA00022989"/>
    </source>
</evidence>
<feature type="compositionally biased region" description="Basic and acidic residues" evidence="16">
    <location>
        <begin position="789"/>
        <end position="813"/>
    </location>
</feature>
<dbReference type="InterPro" id="IPR012338">
    <property type="entry name" value="Beta-lactam/transpept-like"/>
</dbReference>
<evidence type="ECO:0000256" key="4">
    <source>
        <dbReference type="ARBA" id="ARBA00022676"/>
    </source>
</evidence>
<evidence type="ECO:0000256" key="17">
    <source>
        <dbReference type="SAM" id="Phobius"/>
    </source>
</evidence>
<dbReference type="Pfam" id="PF00912">
    <property type="entry name" value="Transgly"/>
    <property type="match status" value="1"/>
</dbReference>
<feature type="region of interest" description="Disordered" evidence="16">
    <location>
        <begin position="777"/>
        <end position="813"/>
    </location>
</feature>
<evidence type="ECO:0000256" key="2">
    <source>
        <dbReference type="ARBA" id="ARBA00022645"/>
    </source>
</evidence>
<evidence type="ECO:0000256" key="5">
    <source>
        <dbReference type="ARBA" id="ARBA00022679"/>
    </source>
</evidence>
<comment type="catalytic activity">
    <reaction evidence="15">
        <text>[GlcNAc-(1-&gt;4)-Mur2Ac(oyl-L-Ala-gamma-D-Glu-L-Lys-D-Ala-D-Ala)](n)-di-trans,octa-cis-undecaprenyl diphosphate + beta-D-GlcNAc-(1-&gt;4)-Mur2Ac(oyl-L-Ala-gamma-D-Glu-L-Lys-D-Ala-D-Ala)-di-trans,octa-cis-undecaprenyl diphosphate = [GlcNAc-(1-&gt;4)-Mur2Ac(oyl-L-Ala-gamma-D-Glu-L-Lys-D-Ala-D-Ala)](n+1)-di-trans,octa-cis-undecaprenyl diphosphate + di-trans,octa-cis-undecaprenyl diphosphate + H(+)</text>
        <dbReference type="Rhea" id="RHEA:23708"/>
        <dbReference type="Rhea" id="RHEA-COMP:9602"/>
        <dbReference type="Rhea" id="RHEA-COMP:9603"/>
        <dbReference type="ChEBI" id="CHEBI:15378"/>
        <dbReference type="ChEBI" id="CHEBI:58405"/>
        <dbReference type="ChEBI" id="CHEBI:60033"/>
        <dbReference type="ChEBI" id="CHEBI:78435"/>
        <dbReference type="EC" id="2.4.99.28"/>
    </reaction>
</comment>
<evidence type="ECO:0000256" key="16">
    <source>
        <dbReference type="SAM" id="MobiDB-lite"/>
    </source>
</evidence>
<keyword evidence="12" id="KW-0511">Multifunctional enzyme</keyword>
<keyword evidence="6 17" id="KW-0812">Transmembrane</keyword>
<evidence type="ECO:0000256" key="9">
    <source>
        <dbReference type="ARBA" id="ARBA00022984"/>
    </source>
</evidence>
<dbReference type="InterPro" id="IPR001264">
    <property type="entry name" value="Glyco_trans_51"/>
</dbReference>
<dbReference type="RefSeq" id="WP_206964607.1">
    <property type="nucleotide sequence ID" value="NZ_JAFLVX010000006.1"/>
</dbReference>
<dbReference type="Pfam" id="PF00905">
    <property type="entry name" value="Transpeptidase"/>
    <property type="match status" value="1"/>
</dbReference>
<feature type="compositionally biased region" description="Polar residues" evidence="16">
    <location>
        <begin position="11"/>
        <end position="26"/>
    </location>
</feature>
<proteinExistence type="predicted"/>
<sequence>MTKPNDFNEESLPSATSSTENLPVETNKNDSDTTNDHKNKAIFTFNVVYRVMRSLFLIGILAISALGFLGVGLGLGYFASLVSDVKVPTKEELTQKINDVEQQSKILYAEGELVSVIKSDLIRTSVKSEDISPLIKQALVATEDENFYDHKGIVPKALIRATISDVTGLGGSSGGSTITQQIIKQQVLTSETSYKRKASEIVLALRTEKFFSKEELLTSYLNVSPFGRNNRGENIAGIEEAAMGIFGVHAKDVTLPQAAFLAGLPQSPINYTPYTNLGEFKENFDAGLKRKDDVLFNMYREKKINKKEYEEAKAYDLTQDFRKPEAPQNDQSGYLYNYLYEEAADVLAPIYYEKDGITKEEYEASNDLKIKYKEITKRELRQDGYTVHTTIDKNIHNAMQEAVAQYGPMLDDGRGQTLETSSILMDNQTGRIYGFIGGRDYNQSQYNRAFDAYRSPGSTIKPILAYAPAIDVGLIGSESRLSDYPKKYNSGQEINNFSDKGSSSFKTAREALTWSLNIPVVNLYDELLNHTNPKSYFDKMNITTVNPNDYGNQSIPLGGTDFTVLEETSAYATLANKGVYNQGYSISKITDNAGNVIYEHKMNPVQVYKPSTASIMNDMMRDVVNKGTGQPAKETLQGMGSGLANADWVGKTGTSDEQKDYWFTASTPKITMSSWIGYDDASPMYDNWNKQNMYYWAYVTNYVYQQNPDIFGVNERFELDPTVSHQQVVDFTGEKPASFNTDGYNMSLTHEKTKTSLYSNGNAAPDSKFRFGIGGTDENYRDAWNSYIKPKDEKKPSKEKNKPAPKKETKKED</sequence>
<dbReference type="PANTHER" id="PTHR32282:SF32">
    <property type="entry name" value="PENICILLIN-BINDING PROTEIN 2A"/>
    <property type="match status" value="1"/>
</dbReference>
<feature type="transmembrane region" description="Helical" evidence="17">
    <location>
        <begin position="55"/>
        <end position="79"/>
    </location>
</feature>
<keyword evidence="3" id="KW-0645">Protease</keyword>
<keyword evidence="2" id="KW-0121">Carboxypeptidase</keyword>
<dbReference type="InterPro" id="IPR050396">
    <property type="entry name" value="Glycosyltr_51/Transpeptidase"/>
</dbReference>
<keyword evidence="1" id="KW-1003">Cell membrane</keyword>
<dbReference type="Gene3D" id="3.40.50.12800">
    <property type="match status" value="1"/>
</dbReference>
<dbReference type="Gene3D" id="3.40.710.10">
    <property type="entry name" value="DD-peptidase/beta-lactamase superfamily"/>
    <property type="match status" value="1"/>
</dbReference>
<evidence type="ECO:0000256" key="7">
    <source>
        <dbReference type="ARBA" id="ARBA00022801"/>
    </source>
</evidence>
<dbReference type="InterPro" id="IPR036950">
    <property type="entry name" value="PBP_transglycosylase"/>
</dbReference>
<keyword evidence="10 17" id="KW-1133">Transmembrane helix</keyword>